<keyword evidence="1" id="KW-0472">Membrane</keyword>
<evidence type="ECO:0000256" key="1">
    <source>
        <dbReference type="SAM" id="Phobius"/>
    </source>
</evidence>
<keyword evidence="3" id="KW-1185">Reference proteome</keyword>
<dbReference type="VEuPathDB" id="FungiDB:ASPTUDRAFT_40035"/>
<feature type="transmembrane region" description="Helical" evidence="1">
    <location>
        <begin position="89"/>
        <end position="111"/>
    </location>
</feature>
<proteinExistence type="predicted"/>
<sequence length="113" mass="12674">MWPTVWRSMLGKYCVVFKFMKCALTGASDVERREHVVEKPSNHKPCPNDVDSRSMMWMDMGSIVTMTGMLTAGYHVILTWAPLMDTCGLGCMTCGMIVVMLIMTVLPPILLRA</sequence>
<name>A0A1L9ND07_ASPTC</name>
<reference evidence="3" key="1">
    <citation type="journal article" date="2017" name="Genome Biol.">
        <title>Comparative genomics reveals high biological diversity and specific adaptations in the industrially and medically important fungal genus Aspergillus.</title>
        <authorList>
            <person name="de Vries R.P."/>
            <person name="Riley R."/>
            <person name="Wiebenga A."/>
            <person name="Aguilar-Osorio G."/>
            <person name="Amillis S."/>
            <person name="Uchima C.A."/>
            <person name="Anderluh G."/>
            <person name="Asadollahi M."/>
            <person name="Askin M."/>
            <person name="Barry K."/>
            <person name="Battaglia E."/>
            <person name="Bayram O."/>
            <person name="Benocci T."/>
            <person name="Braus-Stromeyer S.A."/>
            <person name="Caldana C."/>
            <person name="Canovas D."/>
            <person name="Cerqueira G.C."/>
            <person name="Chen F."/>
            <person name="Chen W."/>
            <person name="Choi C."/>
            <person name="Clum A."/>
            <person name="Dos Santos R.A."/>
            <person name="Damasio A.R."/>
            <person name="Diallinas G."/>
            <person name="Emri T."/>
            <person name="Fekete E."/>
            <person name="Flipphi M."/>
            <person name="Freyberg S."/>
            <person name="Gallo A."/>
            <person name="Gournas C."/>
            <person name="Habgood R."/>
            <person name="Hainaut M."/>
            <person name="Harispe M.L."/>
            <person name="Henrissat B."/>
            <person name="Hilden K.S."/>
            <person name="Hope R."/>
            <person name="Hossain A."/>
            <person name="Karabika E."/>
            <person name="Karaffa L."/>
            <person name="Karanyi Z."/>
            <person name="Krasevec N."/>
            <person name="Kuo A."/>
            <person name="Kusch H."/>
            <person name="LaButti K."/>
            <person name="Lagendijk E.L."/>
            <person name="Lapidus A."/>
            <person name="Levasseur A."/>
            <person name="Lindquist E."/>
            <person name="Lipzen A."/>
            <person name="Logrieco A.F."/>
            <person name="MacCabe A."/>
            <person name="Maekelae M.R."/>
            <person name="Malavazi I."/>
            <person name="Melin P."/>
            <person name="Meyer V."/>
            <person name="Mielnichuk N."/>
            <person name="Miskei M."/>
            <person name="Molnar A.P."/>
            <person name="Mule G."/>
            <person name="Ngan C.Y."/>
            <person name="Orejas M."/>
            <person name="Orosz E."/>
            <person name="Ouedraogo J.P."/>
            <person name="Overkamp K.M."/>
            <person name="Park H.-S."/>
            <person name="Perrone G."/>
            <person name="Piumi F."/>
            <person name="Punt P.J."/>
            <person name="Ram A.F."/>
            <person name="Ramon A."/>
            <person name="Rauscher S."/>
            <person name="Record E."/>
            <person name="Riano-Pachon D.M."/>
            <person name="Robert V."/>
            <person name="Roehrig J."/>
            <person name="Ruller R."/>
            <person name="Salamov A."/>
            <person name="Salih N.S."/>
            <person name="Samson R.A."/>
            <person name="Sandor E."/>
            <person name="Sanguinetti M."/>
            <person name="Schuetze T."/>
            <person name="Sepcic K."/>
            <person name="Shelest E."/>
            <person name="Sherlock G."/>
            <person name="Sophianopoulou V."/>
            <person name="Squina F.M."/>
            <person name="Sun H."/>
            <person name="Susca A."/>
            <person name="Todd R.B."/>
            <person name="Tsang A."/>
            <person name="Unkles S.E."/>
            <person name="van de Wiele N."/>
            <person name="van Rossen-Uffink D."/>
            <person name="Oliveira J.V."/>
            <person name="Vesth T.C."/>
            <person name="Visser J."/>
            <person name="Yu J.-H."/>
            <person name="Zhou M."/>
            <person name="Andersen M.R."/>
            <person name="Archer D.B."/>
            <person name="Baker S.E."/>
            <person name="Benoit I."/>
            <person name="Brakhage A.A."/>
            <person name="Braus G.H."/>
            <person name="Fischer R."/>
            <person name="Frisvad J.C."/>
            <person name="Goldman G.H."/>
            <person name="Houbraken J."/>
            <person name="Oakley B."/>
            <person name="Pocsi I."/>
            <person name="Scazzocchio C."/>
            <person name="Seiboth B."/>
            <person name="vanKuyk P.A."/>
            <person name="Wortman J."/>
            <person name="Dyer P.S."/>
            <person name="Grigoriev I.V."/>
        </authorList>
    </citation>
    <scope>NUCLEOTIDE SEQUENCE [LARGE SCALE GENOMIC DNA]</scope>
    <source>
        <strain evidence="3">CBS 134.48</strain>
    </source>
</reference>
<evidence type="ECO:0000313" key="3">
    <source>
        <dbReference type="Proteomes" id="UP000184304"/>
    </source>
</evidence>
<feature type="transmembrane region" description="Helical" evidence="1">
    <location>
        <begin position="63"/>
        <end position="83"/>
    </location>
</feature>
<dbReference type="EMBL" id="KV878187">
    <property type="protein sequence ID" value="OJI86984.1"/>
    <property type="molecule type" value="Genomic_DNA"/>
</dbReference>
<keyword evidence="1" id="KW-0812">Transmembrane</keyword>
<organism evidence="2 3">
    <name type="scientific">Aspergillus tubingensis (strain CBS 134.48)</name>
    <dbReference type="NCBI Taxonomy" id="767770"/>
    <lineage>
        <taxon>Eukaryota</taxon>
        <taxon>Fungi</taxon>
        <taxon>Dikarya</taxon>
        <taxon>Ascomycota</taxon>
        <taxon>Pezizomycotina</taxon>
        <taxon>Eurotiomycetes</taxon>
        <taxon>Eurotiomycetidae</taxon>
        <taxon>Eurotiales</taxon>
        <taxon>Aspergillaceae</taxon>
        <taxon>Aspergillus</taxon>
        <taxon>Aspergillus subgen. Circumdati</taxon>
    </lineage>
</organism>
<protein>
    <submittedName>
        <fullName evidence="2">Uncharacterized protein</fullName>
    </submittedName>
</protein>
<gene>
    <name evidence="2" type="ORF">ASPTUDRAFT_40035</name>
</gene>
<dbReference type="AlphaFoldDB" id="A0A1L9ND07"/>
<evidence type="ECO:0000313" key="2">
    <source>
        <dbReference type="EMBL" id="OJI86984.1"/>
    </source>
</evidence>
<keyword evidence="1" id="KW-1133">Transmembrane helix</keyword>
<dbReference type="Proteomes" id="UP000184304">
    <property type="component" value="Unassembled WGS sequence"/>
</dbReference>
<accession>A0A1L9ND07</accession>